<evidence type="ECO:0000313" key="2">
    <source>
        <dbReference type="Proteomes" id="UP000784294"/>
    </source>
</evidence>
<accession>A0A448XA69</accession>
<name>A0A448XA69_9PLAT</name>
<gene>
    <name evidence="1" type="ORF">PXEA_LOCUS25518</name>
</gene>
<protein>
    <submittedName>
        <fullName evidence="1">Uncharacterized protein</fullName>
    </submittedName>
</protein>
<reference evidence="1" key="1">
    <citation type="submission" date="2018-11" db="EMBL/GenBank/DDBJ databases">
        <authorList>
            <consortium name="Pathogen Informatics"/>
        </authorList>
    </citation>
    <scope>NUCLEOTIDE SEQUENCE</scope>
</reference>
<dbReference type="Proteomes" id="UP000784294">
    <property type="component" value="Unassembled WGS sequence"/>
</dbReference>
<dbReference type="EMBL" id="CAAALY010129996">
    <property type="protein sequence ID" value="VEL32078.1"/>
    <property type="molecule type" value="Genomic_DNA"/>
</dbReference>
<proteinExistence type="predicted"/>
<organism evidence="1 2">
    <name type="scientific">Protopolystoma xenopodis</name>
    <dbReference type="NCBI Taxonomy" id="117903"/>
    <lineage>
        <taxon>Eukaryota</taxon>
        <taxon>Metazoa</taxon>
        <taxon>Spiralia</taxon>
        <taxon>Lophotrochozoa</taxon>
        <taxon>Platyhelminthes</taxon>
        <taxon>Monogenea</taxon>
        <taxon>Polyopisthocotylea</taxon>
        <taxon>Polystomatidea</taxon>
        <taxon>Polystomatidae</taxon>
        <taxon>Protopolystoma</taxon>
    </lineage>
</organism>
<dbReference type="AlphaFoldDB" id="A0A448XA69"/>
<sequence>MITSGQNRIPPEESLFYCQPGQQEACLSNTTLAVTLGSEAVRPLYEVTSNYLNHSLSDQSTELQTQTSEDGDASALMLQNKLAGCQGNSFCVFDLRESTSLGENVWKMAHRLGRLFCLGGQICEFLNKLSRHIYFALVYRSL</sequence>
<comment type="caution">
    <text evidence="1">The sequence shown here is derived from an EMBL/GenBank/DDBJ whole genome shotgun (WGS) entry which is preliminary data.</text>
</comment>
<keyword evidence="2" id="KW-1185">Reference proteome</keyword>
<evidence type="ECO:0000313" key="1">
    <source>
        <dbReference type="EMBL" id="VEL32078.1"/>
    </source>
</evidence>